<dbReference type="AlphaFoldDB" id="A0A0K1QGZ0"/>
<protein>
    <recommendedName>
        <fullName evidence="2">Type II secretion system protein H</fullName>
    </recommendedName>
    <alternativeName>
        <fullName evidence="10">General secretion pathway protein H</fullName>
    </alternativeName>
</protein>
<proteinExistence type="inferred from homology"/>
<dbReference type="Gene3D" id="3.55.40.10">
    <property type="entry name" value="minor pseudopilin epsh domain"/>
    <property type="match status" value="1"/>
</dbReference>
<evidence type="ECO:0000256" key="4">
    <source>
        <dbReference type="ARBA" id="ARBA00022481"/>
    </source>
</evidence>
<accession>A0A0K1QGZ0</accession>
<reference evidence="12 13" key="1">
    <citation type="journal article" date="2012" name="J. Bacteriol.">
        <title>Draft genome sequence of the cyanide-utilizing bacterium Pseudomonas fluorescens strain NCIMB 11764.</title>
        <authorList>
            <person name="Vilo C.A."/>
            <person name="Benedik M.J."/>
            <person name="Kunz D.A."/>
            <person name="Dong Q."/>
        </authorList>
    </citation>
    <scope>NUCLEOTIDE SEQUENCE [LARGE SCALE GENOMIC DNA]</scope>
    <source>
        <strain evidence="12 13">NCIMB 11764</strain>
    </source>
</reference>
<keyword evidence="6" id="KW-0812">Transmembrane</keyword>
<evidence type="ECO:0000256" key="5">
    <source>
        <dbReference type="ARBA" id="ARBA00022519"/>
    </source>
</evidence>
<evidence type="ECO:0000313" key="12">
    <source>
        <dbReference type="EMBL" id="AKV04927.1"/>
    </source>
</evidence>
<evidence type="ECO:0000313" key="13">
    <source>
        <dbReference type="Proteomes" id="UP000017175"/>
    </source>
</evidence>
<dbReference type="Proteomes" id="UP000017175">
    <property type="component" value="Chromosome"/>
</dbReference>
<dbReference type="OrthoDB" id="5732776at2"/>
<dbReference type="InterPro" id="IPR022346">
    <property type="entry name" value="T2SS_GspH"/>
</dbReference>
<comment type="similarity">
    <text evidence="9">Belongs to the GSP H family.</text>
</comment>
<dbReference type="EMBL" id="CP010945">
    <property type="protein sequence ID" value="AKV04927.1"/>
    <property type="molecule type" value="Genomic_DNA"/>
</dbReference>
<keyword evidence="5" id="KW-0997">Cell inner membrane</keyword>
<dbReference type="NCBIfam" id="TIGR02532">
    <property type="entry name" value="IV_pilin_GFxxxE"/>
    <property type="match status" value="1"/>
</dbReference>
<dbReference type="Pfam" id="PF07963">
    <property type="entry name" value="N_methyl"/>
    <property type="match status" value="1"/>
</dbReference>
<keyword evidence="8" id="KW-0472">Membrane</keyword>
<keyword evidence="3" id="KW-1003">Cell membrane</keyword>
<dbReference type="GO" id="GO:0015627">
    <property type="term" value="C:type II protein secretion system complex"/>
    <property type="evidence" value="ECO:0007669"/>
    <property type="project" value="InterPro"/>
</dbReference>
<organism evidence="12 13">
    <name type="scientific">Pseudomonas fluorescens NCIMB 11764</name>
    <dbReference type="NCBI Taxonomy" id="1221522"/>
    <lineage>
        <taxon>Bacteria</taxon>
        <taxon>Pseudomonadati</taxon>
        <taxon>Pseudomonadota</taxon>
        <taxon>Gammaproteobacteria</taxon>
        <taxon>Pseudomonadales</taxon>
        <taxon>Pseudomonadaceae</taxon>
        <taxon>Pseudomonas</taxon>
    </lineage>
</organism>
<keyword evidence="4" id="KW-0488">Methylation</keyword>
<evidence type="ECO:0000256" key="9">
    <source>
        <dbReference type="ARBA" id="ARBA00025772"/>
    </source>
</evidence>
<dbReference type="InterPro" id="IPR045584">
    <property type="entry name" value="Pilin-like"/>
</dbReference>
<gene>
    <name evidence="12" type="ORF">B723_00400</name>
</gene>
<dbReference type="InterPro" id="IPR012902">
    <property type="entry name" value="N_methyl_site"/>
</dbReference>
<name>A0A0K1QGZ0_PSEFL</name>
<dbReference type="SUPFAM" id="SSF54523">
    <property type="entry name" value="Pili subunits"/>
    <property type="match status" value="1"/>
</dbReference>
<evidence type="ECO:0000256" key="8">
    <source>
        <dbReference type="ARBA" id="ARBA00023136"/>
    </source>
</evidence>
<sequence>MRQQGFSLVELLMGLMIVGIVLHLVSPAFAALTESNHREAAAQSLINGIRNARTLAISRNQSVVIHGINGDWGQGWRIILDISGKGSEDRSNPVVVEHASGTGVPIVGNWWVRRYIRFSSLGEPLMPKKAFQAGTLHLCDARAPVSQLQVVLAATGRVSLRSDKTAQALCEKGEKSKQRTNA</sequence>
<dbReference type="eggNOG" id="COG4970">
    <property type="taxonomic scope" value="Bacteria"/>
</dbReference>
<dbReference type="Pfam" id="PF12019">
    <property type="entry name" value="GspH"/>
    <property type="match status" value="1"/>
</dbReference>
<dbReference type="GO" id="GO:0015628">
    <property type="term" value="P:protein secretion by the type II secretion system"/>
    <property type="evidence" value="ECO:0007669"/>
    <property type="project" value="InterPro"/>
</dbReference>
<dbReference type="RefSeq" id="WP_017340849.1">
    <property type="nucleotide sequence ID" value="NZ_CP010945.1"/>
</dbReference>
<evidence type="ECO:0000259" key="11">
    <source>
        <dbReference type="Pfam" id="PF12019"/>
    </source>
</evidence>
<evidence type="ECO:0000256" key="3">
    <source>
        <dbReference type="ARBA" id="ARBA00022475"/>
    </source>
</evidence>
<comment type="subcellular location">
    <subcellularLocation>
        <location evidence="1">Cell inner membrane</location>
        <topology evidence="1">Single-pass membrane protein</topology>
    </subcellularLocation>
</comment>
<dbReference type="GO" id="GO:0005886">
    <property type="term" value="C:plasma membrane"/>
    <property type="evidence" value="ECO:0007669"/>
    <property type="project" value="UniProtKB-SubCell"/>
</dbReference>
<evidence type="ECO:0000256" key="7">
    <source>
        <dbReference type="ARBA" id="ARBA00022989"/>
    </source>
</evidence>
<keyword evidence="7" id="KW-1133">Transmembrane helix</keyword>
<evidence type="ECO:0000256" key="6">
    <source>
        <dbReference type="ARBA" id="ARBA00022692"/>
    </source>
</evidence>
<feature type="domain" description="General secretion pathway GspH" evidence="11">
    <location>
        <begin position="41"/>
        <end position="156"/>
    </location>
</feature>
<evidence type="ECO:0000256" key="2">
    <source>
        <dbReference type="ARBA" id="ARBA00021549"/>
    </source>
</evidence>
<evidence type="ECO:0000256" key="1">
    <source>
        <dbReference type="ARBA" id="ARBA00004377"/>
    </source>
</evidence>
<evidence type="ECO:0000256" key="10">
    <source>
        <dbReference type="ARBA" id="ARBA00030775"/>
    </source>
</evidence>